<dbReference type="InterPro" id="IPR020456">
    <property type="entry name" value="Acylphosphatase"/>
</dbReference>
<evidence type="ECO:0000256" key="1">
    <source>
        <dbReference type="ARBA" id="ARBA00005614"/>
    </source>
</evidence>
<comment type="catalytic activity">
    <reaction evidence="3 4">
        <text>an acyl phosphate + H2O = a carboxylate + phosphate + H(+)</text>
        <dbReference type="Rhea" id="RHEA:14965"/>
        <dbReference type="ChEBI" id="CHEBI:15377"/>
        <dbReference type="ChEBI" id="CHEBI:15378"/>
        <dbReference type="ChEBI" id="CHEBI:29067"/>
        <dbReference type="ChEBI" id="CHEBI:43474"/>
        <dbReference type="ChEBI" id="CHEBI:59918"/>
        <dbReference type="EC" id="3.6.1.7"/>
    </reaction>
</comment>
<dbReference type="PROSITE" id="PS00151">
    <property type="entry name" value="ACYLPHOSPHATASE_2"/>
    <property type="match status" value="1"/>
</dbReference>
<evidence type="ECO:0000313" key="8">
    <source>
        <dbReference type="Proteomes" id="UP000178797"/>
    </source>
</evidence>
<organism evidence="7 8">
    <name type="scientific">Candidatus Schekmanbacteria bacterium RBG_16_38_10</name>
    <dbReference type="NCBI Taxonomy" id="1817879"/>
    <lineage>
        <taxon>Bacteria</taxon>
        <taxon>Candidatus Schekmaniibacteriota</taxon>
    </lineage>
</organism>
<dbReference type="Gene3D" id="3.30.70.100">
    <property type="match status" value="1"/>
</dbReference>
<dbReference type="InterPro" id="IPR017968">
    <property type="entry name" value="Acylphosphatase_CS"/>
</dbReference>
<feature type="active site" evidence="4">
    <location>
        <position position="21"/>
    </location>
</feature>
<accession>A0A1F7RRS4</accession>
<comment type="caution">
    <text evidence="7">The sequence shown here is derived from an EMBL/GenBank/DDBJ whole genome shotgun (WGS) entry which is preliminary data.</text>
</comment>
<evidence type="ECO:0000259" key="6">
    <source>
        <dbReference type="PROSITE" id="PS51160"/>
    </source>
</evidence>
<dbReference type="PANTHER" id="PTHR47268:SF4">
    <property type="entry name" value="ACYLPHOSPHATASE"/>
    <property type="match status" value="1"/>
</dbReference>
<evidence type="ECO:0000256" key="3">
    <source>
        <dbReference type="ARBA" id="ARBA00047645"/>
    </source>
</evidence>
<dbReference type="Proteomes" id="UP000178797">
    <property type="component" value="Unassembled WGS sequence"/>
</dbReference>
<dbReference type="PROSITE" id="PS51160">
    <property type="entry name" value="ACYLPHOSPHATASE_3"/>
    <property type="match status" value="1"/>
</dbReference>
<dbReference type="EMBL" id="MGDE01000190">
    <property type="protein sequence ID" value="OGL44256.1"/>
    <property type="molecule type" value="Genomic_DNA"/>
</dbReference>
<sequence length="93" mass="10500">MNGNVRVRAIVKGIVQGVGYRYFAVREAVKLGLNGYVKNLYDGNVETVAEGEREEIDKFILRLKKGPSLSRVTAIEVTWENCKGEYKGFDIIF</sequence>
<dbReference type="AlphaFoldDB" id="A0A1F7RRS4"/>
<dbReference type="GO" id="GO:0003998">
    <property type="term" value="F:acylphosphatase activity"/>
    <property type="evidence" value="ECO:0007669"/>
    <property type="project" value="UniProtKB-EC"/>
</dbReference>
<feature type="domain" description="Acylphosphatase-like" evidence="6">
    <location>
        <begin position="6"/>
        <end position="93"/>
    </location>
</feature>
<keyword evidence="4" id="KW-0378">Hydrolase</keyword>
<evidence type="ECO:0000256" key="5">
    <source>
        <dbReference type="RuleBase" id="RU004168"/>
    </source>
</evidence>
<comment type="similarity">
    <text evidence="1 5">Belongs to the acylphosphatase family.</text>
</comment>
<name>A0A1F7RRS4_9BACT</name>
<dbReference type="InterPro" id="IPR036046">
    <property type="entry name" value="Acylphosphatase-like_dom_sf"/>
</dbReference>
<dbReference type="Pfam" id="PF00708">
    <property type="entry name" value="Acylphosphatase"/>
    <property type="match status" value="1"/>
</dbReference>
<evidence type="ECO:0000313" key="7">
    <source>
        <dbReference type="EMBL" id="OGL44256.1"/>
    </source>
</evidence>
<dbReference type="EC" id="3.6.1.7" evidence="2 4"/>
<proteinExistence type="inferred from homology"/>
<evidence type="ECO:0000256" key="4">
    <source>
        <dbReference type="PROSITE-ProRule" id="PRU00520"/>
    </source>
</evidence>
<evidence type="ECO:0000256" key="2">
    <source>
        <dbReference type="ARBA" id="ARBA00012150"/>
    </source>
</evidence>
<protein>
    <recommendedName>
        <fullName evidence="2 4">acylphosphatase</fullName>
        <ecNumber evidence="2 4">3.6.1.7</ecNumber>
    </recommendedName>
</protein>
<reference evidence="7 8" key="1">
    <citation type="journal article" date="2016" name="Nat. Commun.">
        <title>Thousands of microbial genomes shed light on interconnected biogeochemical processes in an aquifer system.</title>
        <authorList>
            <person name="Anantharaman K."/>
            <person name="Brown C.T."/>
            <person name="Hug L.A."/>
            <person name="Sharon I."/>
            <person name="Castelle C.J."/>
            <person name="Probst A.J."/>
            <person name="Thomas B.C."/>
            <person name="Singh A."/>
            <person name="Wilkins M.J."/>
            <person name="Karaoz U."/>
            <person name="Brodie E.L."/>
            <person name="Williams K.H."/>
            <person name="Hubbard S.S."/>
            <person name="Banfield J.F."/>
        </authorList>
    </citation>
    <scope>NUCLEOTIDE SEQUENCE [LARGE SCALE GENOMIC DNA]</scope>
</reference>
<dbReference type="SUPFAM" id="SSF54975">
    <property type="entry name" value="Acylphosphatase/BLUF domain-like"/>
    <property type="match status" value="1"/>
</dbReference>
<feature type="active site" evidence="4">
    <location>
        <position position="39"/>
    </location>
</feature>
<gene>
    <name evidence="7" type="ORF">A2W05_00695</name>
</gene>
<dbReference type="PANTHER" id="PTHR47268">
    <property type="entry name" value="ACYLPHOSPHATASE"/>
    <property type="match status" value="1"/>
</dbReference>
<dbReference type="InterPro" id="IPR001792">
    <property type="entry name" value="Acylphosphatase-like_dom"/>
</dbReference>